<dbReference type="InParanoid" id="A0A7M7P825"/>
<dbReference type="OrthoDB" id="6136178at2759"/>
<dbReference type="PRINTS" id="PR00343">
    <property type="entry name" value="SELECTIN"/>
</dbReference>
<dbReference type="RefSeq" id="XP_030846616.1">
    <property type="nucleotide sequence ID" value="XM_030990756.1"/>
</dbReference>
<evidence type="ECO:0000313" key="9">
    <source>
        <dbReference type="Proteomes" id="UP000007110"/>
    </source>
</evidence>
<reference evidence="8" key="2">
    <citation type="submission" date="2021-01" db="UniProtKB">
        <authorList>
            <consortium name="EnsemblMetazoa"/>
        </authorList>
    </citation>
    <scope>IDENTIFICATION</scope>
</reference>
<keyword evidence="4" id="KW-0768">Sushi</keyword>
<feature type="domain" description="Sushi" evidence="7">
    <location>
        <begin position="1295"/>
        <end position="1358"/>
    </location>
</feature>
<feature type="compositionally biased region" description="Polar residues" evidence="5">
    <location>
        <begin position="259"/>
        <end position="268"/>
    </location>
</feature>
<feature type="compositionally biased region" description="Polar residues" evidence="5">
    <location>
        <begin position="1817"/>
        <end position="1826"/>
    </location>
</feature>
<dbReference type="PROSITE" id="PS50923">
    <property type="entry name" value="SUSHI"/>
    <property type="match status" value="13"/>
</dbReference>
<dbReference type="InterPro" id="IPR035976">
    <property type="entry name" value="Sushi/SCR/CCP_sf"/>
</dbReference>
<evidence type="ECO:0000256" key="3">
    <source>
        <dbReference type="ARBA" id="ARBA00023157"/>
    </source>
</evidence>
<feature type="domain" description="Sushi" evidence="7">
    <location>
        <begin position="439"/>
        <end position="503"/>
    </location>
</feature>
<dbReference type="Gene3D" id="2.10.50.10">
    <property type="entry name" value="Tumor Necrosis Factor Receptor, subunit A, domain 2"/>
    <property type="match status" value="1"/>
</dbReference>
<feature type="domain" description="Sushi" evidence="7">
    <location>
        <begin position="1086"/>
        <end position="1147"/>
    </location>
</feature>
<feature type="region of interest" description="Disordered" evidence="5">
    <location>
        <begin position="1788"/>
        <end position="1891"/>
    </location>
</feature>
<dbReference type="Pfam" id="PF02494">
    <property type="entry name" value="HYR"/>
    <property type="match status" value="6"/>
</dbReference>
<feature type="domain" description="Sushi" evidence="7">
    <location>
        <begin position="573"/>
        <end position="642"/>
    </location>
</feature>
<feature type="region of interest" description="Disordered" evidence="5">
    <location>
        <begin position="48"/>
        <end position="73"/>
    </location>
</feature>
<dbReference type="GO" id="GO:0007155">
    <property type="term" value="P:cell adhesion"/>
    <property type="evidence" value="ECO:0007669"/>
    <property type="project" value="InterPro"/>
</dbReference>
<dbReference type="FunFam" id="2.10.50.10:FF:000018">
    <property type="entry name" value="Sushi, von Willebrand factor type A, EGF and pentraxin domain-containing 1"/>
    <property type="match status" value="1"/>
</dbReference>
<dbReference type="GO" id="GO:0016020">
    <property type="term" value="C:membrane"/>
    <property type="evidence" value="ECO:0007669"/>
    <property type="project" value="InterPro"/>
</dbReference>
<evidence type="ECO:0000256" key="4">
    <source>
        <dbReference type="PROSITE-ProRule" id="PRU00302"/>
    </source>
</evidence>
<dbReference type="SMART" id="SM00032">
    <property type="entry name" value="CCP"/>
    <property type="match status" value="16"/>
</dbReference>
<evidence type="ECO:0000259" key="7">
    <source>
        <dbReference type="PROSITE" id="PS50923"/>
    </source>
</evidence>
<proteinExistence type="predicted"/>
<dbReference type="PANTHER" id="PTHR46343">
    <property type="entry name" value="HYR DOMAIN-CONTAINING PROTEIN"/>
    <property type="match status" value="1"/>
</dbReference>
<feature type="domain" description="Sushi" evidence="7">
    <location>
        <begin position="169"/>
        <end position="228"/>
    </location>
</feature>
<dbReference type="InterPro" id="IPR009030">
    <property type="entry name" value="Growth_fac_rcpt_cys_sf"/>
</dbReference>
<keyword evidence="9" id="KW-1185">Reference proteome</keyword>
<feature type="domain" description="Sushi" evidence="7">
    <location>
        <begin position="314"/>
        <end position="375"/>
    </location>
</feature>
<dbReference type="Pfam" id="PF07699">
    <property type="entry name" value="Ephrin_rec_like"/>
    <property type="match status" value="2"/>
</dbReference>
<evidence type="ECO:0000256" key="5">
    <source>
        <dbReference type="SAM" id="MobiDB-lite"/>
    </source>
</evidence>
<dbReference type="SMART" id="SM01411">
    <property type="entry name" value="Ephrin_rec_like"/>
    <property type="match status" value="2"/>
</dbReference>
<dbReference type="CDD" id="cd00033">
    <property type="entry name" value="CCP"/>
    <property type="match status" value="12"/>
</dbReference>
<dbReference type="InterPro" id="IPR003410">
    <property type="entry name" value="HYR_dom"/>
</dbReference>
<feature type="disulfide bond" evidence="4">
    <location>
        <begin position="199"/>
        <end position="226"/>
    </location>
</feature>
<feature type="domain" description="Sushi" evidence="7">
    <location>
        <begin position="504"/>
        <end position="572"/>
    </location>
</feature>
<feature type="domain" description="Sushi" evidence="7">
    <location>
        <begin position="376"/>
        <end position="438"/>
    </location>
</feature>
<evidence type="ECO:0008006" key="10">
    <source>
        <dbReference type="Google" id="ProtNLM"/>
    </source>
</evidence>
<keyword evidence="3 4" id="KW-1015">Disulfide bond</keyword>
<feature type="domain" description="HYR" evidence="6">
    <location>
        <begin position="1427"/>
        <end position="1512"/>
    </location>
</feature>
<feature type="domain" description="Sushi" evidence="7">
    <location>
        <begin position="809"/>
        <end position="871"/>
    </location>
</feature>
<feature type="domain" description="HYR" evidence="6">
    <location>
        <begin position="1213"/>
        <end position="1294"/>
    </location>
</feature>
<feature type="compositionally biased region" description="Polar residues" evidence="5">
    <location>
        <begin position="1877"/>
        <end position="1886"/>
    </location>
</feature>
<evidence type="ECO:0000313" key="8">
    <source>
        <dbReference type="EnsemblMetazoa" id="XP_030846616"/>
    </source>
</evidence>
<evidence type="ECO:0000259" key="6">
    <source>
        <dbReference type="PROSITE" id="PS50825"/>
    </source>
</evidence>
<comment type="caution">
    <text evidence="4">Lacks conserved residue(s) required for the propagation of feature annotation.</text>
</comment>
<reference evidence="9" key="1">
    <citation type="submission" date="2015-02" db="EMBL/GenBank/DDBJ databases">
        <title>Genome sequencing for Strongylocentrotus purpuratus.</title>
        <authorList>
            <person name="Murali S."/>
            <person name="Liu Y."/>
            <person name="Vee V."/>
            <person name="English A."/>
            <person name="Wang M."/>
            <person name="Skinner E."/>
            <person name="Han Y."/>
            <person name="Muzny D.M."/>
            <person name="Worley K.C."/>
            <person name="Gibbs R.A."/>
        </authorList>
    </citation>
    <scope>NUCLEOTIDE SEQUENCE</scope>
</reference>
<keyword evidence="2" id="KW-0106">Calcium</keyword>
<accession>A0A7M7P825</accession>
<dbReference type="KEGG" id="spu:115918793"/>
<organism evidence="8 9">
    <name type="scientific">Strongylocentrotus purpuratus</name>
    <name type="common">Purple sea urchin</name>
    <dbReference type="NCBI Taxonomy" id="7668"/>
    <lineage>
        <taxon>Eukaryota</taxon>
        <taxon>Metazoa</taxon>
        <taxon>Echinodermata</taxon>
        <taxon>Eleutherozoa</taxon>
        <taxon>Echinozoa</taxon>
        <taxon>Echinoidea</taxon>
        <taxon>Euechinoidea</taxon>
        <taxon>Echinacea</taxon>
        <taxon>Camarodonta</taxon>
        <taxon>Echinidea</taxon>
        <taxon>Strongylocentrotidae</taxon>
        <taxon>Strongylocentrotus</taxon>
    </lineage>
</organism>
<name>A0A7M7P825_STRPU</name>
<feature type="domain" description="HYR" evidence="6">
    <location>
        <begin position="1513"/>
        <end position="1594"/>
    </location>
</feature>
<dbReference type="GeneID" id="115918793"/>
<feature type="domain" description="HYR" evidence="6">
    <location>
        <begin position="227"/>
        <end position="313"/>
    </location>
</feature>
<dbReference type="SUPFAM" id="SSF57184">
    <property type="entry name" value="Growth factor receptor domain"/>
    <property type="match status" value="1"/>
</dbReference>
<keyword evidence="1" id="KW-0677">Repeat</keyword>
<protein>
    <recommendedName>
        <fullName evidence="10">Sushi, von Willebrand factor type A, EGF and pentraxin domain-containing protein 1-like</fullName>
    </recommendedName>
</protein>
<feature type="domain" description="HYR" evidence="6">
    <location>
        <begin position="936"/>
        <end position="1022"/>
    </location>
</feature>
<dbReference type="InterPro" id="IPR002396">
    <property type="entry name" value="Selectin_superfamily"/>
</dbReference>
<feature type="domain" description="HYR" evidence="6">
    <location>
        <begin position="22"/>
        <end position="105"/>
    </location>
</feature>
<dbReference type="PANTHER" id="PTHR46343:SF2">
    <property type="entry name" value="SUSHI_VON WILLEBRAND FACTOR TYPE A_EGF_PENTRAXIN DOMAIN-CONTAINING 1"/>
    <property type="match status" value="1"/>
</dbReference>
<feature type="region of interest" description="Disordered" evidence="5">
    <location>
        <begin position="1"/>
        <end position="29"/>
    </location>
</feature>
<feature type="disulfide bond" evidence="4">
    <location>
        <begin position="1118"/>
        <end position="1145"/>
    </location>
</feature>
<dbReference type="PROSITE" id="PS50825">
    <property type="entry name" value="HYR"/>
    <property type="match status" value="7"/>
</dbReference>
<feature type="domain" description="Sushi" evidence="7">
    <location>
        <begin position="1595"/>
        <end position="1662"/>
    </location>
</feature>
<feature type="domain" description="Sushi" evidence="7">
    <location>
        <begin position="873"/>
        <end position="937"/>
    </location>
</feature>
<dbReference type="Pfam" id="PF00084">
    <property type="entry name" value="Sushi"/>
    <property type="match status" value="10"/>
</dbReference>
<feature type="region of interest" description="Disordered" evidence="5">
    <location>
        <begin position="259"/>
        <end position="284"/>
    </location>
</feature>
<evidence type="ECO:0000256" key="2">
    <source>
        <dbReference type="ARBA" id="ARBA00022837"/>
    </source>
</evidence>
<dbReference type="Proteomes" id="UP000007110">
    <property type="component" value="Unassembled WGS sequence"/>
</dbReference>
<feature type="domain" description="Sushi" evidence="7">
    <location>
        <begin position="1023"/>
        <end position="1085"/>
    </location>
</feature>
<dbReference type="SUPFAM" id="SSF57535">
    <property type="entry name" value="Complement control module/SCR domain"/>
    <property type="match status" value="14"/>
</dbReference>
<dbReference type="InterPro" id="IPR043555">
    <property type="entry name" value="SRPX-like"/>
</dbReference>
<feature type="disulfide bond" evidence="4">
    <location>
        <begin position="474"/>
        <end position="501"/>
    </location>
</feature>
<dbReference type="InterPro" id="IPR000436">
    <property type="entry name" value="Sushi_SCR_CCP_dom"/>
</dbReference>
<evidence type="ECO:0000256" key="1">
    <source>
        <dbReference type="ARBA" id="ARBA00022737"/>
    </source>
</evidence>
<feature type="domain" description="Sushi" evidence="7">
    <location>
        <begin position="106"/>
        <end position="168"/>
    </location>
</feature>
<feature type="domain" description="HYR" evidence="6">
    <location>
        <begin position="641"/>
        <end position="733"/>
    </location>
</feature>
<dbReference type="EnsemblMetazoa" id="XM_030990756">
    <property type="protein sequence ID" value="XP_030846616"/>
    <property type="gene ID" value="LOC115918793"/>
</dbReference>
<sequence>MTGSSDAWRRRRRRRAPPPPPPDTTAPTFTYCPNAIGNQYTTTTSMTVPWRTPTATDDRGSATVSITSGSGPGSTFAAGSRSTIYTARDSAGNQATCTVSFTVIVIRCSSLSRPAHGSVSCSNSANVGSRCTYSCSTGYRTSGGSVTRVCIRSGNSGTWSGSVAACVRISCLGPLSSPSNGQISCSDSSNYNSLCSVSCNEGYTLHGSSSRSCGVSGIWSGSNPSCADTTAPVFTRCPPSQTVYAPSLSSSATISWSAPTVSDNSGESITPRLDRGSTAPGTSRPAGTHAVAYVAVDSSGNEASCRFSVTVAVIRCSSLSASAPLQVACPNGAIRGSVCTYGCGVGYRLRGQRSTECQKSGSAGSWSQPPPTCQILQCPSMVAPSHGRIIGACSRNYGSRCNFACDTGYEISNSAQQCSAQAGSTDAIWVGSTPTCTRIYCRKPSLTTALQITTTQACPYGNQVPSGNQCHFSCSAGYYLTGYAALTCQHDRTWNRATPTCRLITCSGSDLPAPVNGEKRGCSSSRENYGAVCTLACNVGYLPATPIQRTCSDDGNGDGSGVWAGPDLTCTIVTCPVPATPSNGRVTGCLYGGSPQGIDGRQKYSTACSMVCSQGFTKTGGSARRVCQATGQWDGQQIVCEDTTLPVFVCPSNKRLFAGEDSTSAPVPWSDWEPVMGTDRGSPLQATMYTVDSVEVGAAKPTSLLEGTHRVAYRGTDLAGQSTTCSFEIEVKVSRCAPIHIPEHGSVSLVSGTGRCEEGPVFGADCRVACEAGYRLSSDTDHADRVCQRLTDTSQSGFWTGQNEICNVKNCTVPTVTNGLAEDCSRPKVSYRTICHFHCRPGFMAPSTVETVSRTCRADEAWSGQDLQCTVTKTCPASFDVAHGGVDPPECESADAVRFSTRCEFSCDEGYQIQGPTALACSTEGEWNHEVVPHCKDIQPPSFSGPCPHQVTVAAEPGTLEAHVHFEEPVPTDNSGHVNLTSLAPTHVPGSIFQEGDTNIGYLATDSSGLASRCDVVITVQVYRCPPEQPPLHGKVEGCPDPFHGSQCQYSCDVGYDLIGEDTLSCDLSPDTTPVWSHDRPVCQIRTCPALVIQAPATLTGCGQSENVPYGSICIFHCPFGYEGVGESDKRCQADRTWSTTDFTCSRKSCPALVETAWISIRPESCLSNPRFEDTCNLACRTTGYEISPSSLSETTCSGNQTWTQDVGQAQCVDIEAPTFDECPADIVAYTERGLNQTHVQWLVQSSDNCGSDPRVTCDLNAGVITSGTYTVTCTARDGTGNENICRFLIDVIVRQCPQAFEPPMFGTMTGPCDLSHGSVCHLTCLVGYSLVGSAEASCEFNGTDMYWNTEEEPYCQVIGCDPLVLDSSVSISPPSCGSSEKVHSGTNCMLHCDLDLTLVGGLESMTCLDSGQWSSGLDVSGQSRCLDLAAPTLTSCPSQPIMAVRTEFWGVEVTFDLPAAVDNIDNDLGVSTYPIDLTTPYNFTADTTCSFTFSDQSNNTALCVFQVYVTNEVQPVVQFCPPDQNITTLTKMTEVEWDDPVFLAPPGIDIIETCNYGNNPALLPWGHHVILYQASDSRNGLKAECDINVDIKPVSCHNLHIPAHGALACDDGFAYGRYCTMVCNEGYDVPRLRSMESPKKLFICGSSGVWYPHANVPDCSQRRKPRRMNLPLSMMYFEGKCGAGENQTIHDISEKFVSIISNTNFAAICAKNQLCKVDHIRVTCGPGNDRRKRDVSSERLGEETRRSGIAAVSMVLSMALGEDQHDSNESQAEIMYKLAKHIHHHTKDSLLGGSGGISQEPSEENQAGPLNGGRSGISQGPSEENQAGPLDGGSSGISHESSEENQAGPLDGGSSGISQEPSEENQVGPLYGGRSGISQGPSEENQAGPLYGVRSGIERTPIEEQQTAGIDFGLWFDDLVSECDEGYIPDHDRQTCIACPTGHYFHQSSGECVECERGFYQDEQAQSQCKPCVDGTFTREWGARSTADCEVQCTPGYYSPSGFAPCIPCGEGQFLPMRGHSGCFNCPPGLSSLRGSASPWDCKEPFPPGQ</sequence>
<dbReference type="Gene3D" id="2.10.70.10">
    <property type="entry name" value="Complement Module, domain 1"/>
    <property type="match status" value="14"/>
</dbReference>
<dbReference type="InterPro" id="IPR011641">
    <property type="entry name" value="Tyr-kin_ephrin_A/B_rcpt-like"/>
</dbReference>